<feature type="compositionally biased region" description="Basic and acidic residues" evidence="1">
    <location>
        <begin position="1"/>
        <end position="13"/>
    </location>
</feature>
<evidence type="ECO:0000256" key="1">
    <source>
        <dbReference type="SAM" id="MobiDB-lite"/>
    </source>
</evidence>
<name>A0A8J4E5M3_9ACTN</name>
<gene>
    <name evidence="2" type="ORF">Vau01_075580</name>
</gene>
<dbReference type="EMBL" id="BOPG01000049">
    <property type="protein sequence ID" value="GIJ60042.1"/>
    <property type="molecule type" value="Genomic_DNA"/>
</dbReference>
<reference evidence="2" key="1">
    <citation type="submission" date="2021-01" db="EMBL/GenBank/DDBJ databases">
        <title>Whole genome shotgun sequence of Virgisporangium aurantiacum NBRC 16421.</title>
        <authorList>
            <person name="Komaki H."/>
            <person name="Tamura T."/>
        </authorList>
    </citation>
    <scope>NUCLEOTIDE SEQUENCE</scope>
    <source>
        <strain evidence="2">NBRC 16421</strain>
    </source>
</reference>
<evidence type="ECO:0000313" key="3">
    <source>
        <dbReference type="Proteomes" id="UP000612585"/>
    </source>
</evidence>
<feature type="compositionally biased region" description="Basic residues" evidence="1">
    <location>
        <begin position="14"/>
        <end position="31"/>
    </location>
</feature>
<feature type="region of interest" description="Disordered" evidence="1">
    <location>
        <begin position="1"/>
        <end position="71"/>
    </location>
</feature>
<comment type="caution">
    <text evidence="2">The sequence shown here is derived from an EMBL/GenBank/DDBJ whole genome shotgun (WGS) entry which is preliminary data.</text>
</comment>
<dbReference type="Proteomes" id="UP000612585">
    <property type="component" value="Unassembled WGS sequence"/>
</dbReference>
<accession>A0A8J4E5M3</accession>
<proteinExistence type="predicted"/>
<sequence>MHKAADSEHDQGTHRQRAGPKHHARTQRGGRRSAGSGRPDTPASPSGGNTLVGHAGILQGGRVPPRPRKTA</sequence>
<dbReference type="AlphaFoldDB" id="A0A8J4E5M3"/>
<evidence type="ECO:0000313" key="2">
    <source>
        <dbReference type="EMBL" id="GIJ60042.1"/>
    </source>
</evidence>
<organism evidence="2 3">
    <name type="scientific">Virgisporangium aurantiacum</name>
    <dbReference type="NCBI Taxonomy" id="175570"/>
    <lineage>
        <taxon>Bacteria</taxon>
        <taxon>Bacillati</taxon>
        <taxon>Actinomycetota</taxon>
        <taxon>Actinomycetes</taxon>
        <taxon>Micromonosporales</taxon>
        <taxon>Micromonosporaceae</taxon>
        <taxon>Virgisporangium</taxon>
    </lineage>
</organism>
<keyword evidence="3" id="KW-1185">Reference proteome</keyword>
<protein>
    <submittedName>
        <fullName evidence="2">Uncharacterized protein</fullName>
    </submittedName>
</protein>